<comment type="subcellular location">
    <subcellularLocation>
        <location evidence="1 5">Periplasm</location>
    </subcellularLocation>
</comment>
<dbReference type="InterPro" id="IPR006059">
    <property type="entry name" value="SBP"/>
</dbReference>
<reference evidence="7 8" key="1">
    <citation type="submission" date="2018-05" db="EMBL/GenBank/DDBJ databases">
        <title>The draft genome of strain NS-104.</title>
        <authorList>
            <person name="Hang P."/>
            <person name="Jiang J."/>
        </authorList>
    </citation>
    <scope>NUCLEOTIDE SEQUENCE [LARGE SCALE GENOMIC DNA]</scope>
    <source>
        <strain evidence="7 8">NS-104</strain>
    </source>
</reference>
<comment type="function">
    <text evidence="5">Required for the activity of the bacterial periplasmic transport system of putrescine.</text>
</comment>
<dbReference type="OrthoDB" id="9769319at2"/>
<evidence type="ECO:0000313" key="8">
    <source>
        <dbReference type="Proteomes" id="UP000245252"/>
    </source>
</evidence>
<evidence type="ECO:0000256" key="1">
    <source>
        <dbReference type="ARBA" id="ARBA00004418"/>
    </source>
</evidence>
<feature type="chain" id="PRO_5015762983" description="Putrescine-binding periplasmic protein" evidence="6">
    <location>
        <begin position="24"/>
        <end position="344"/>
    </location>
</feature>
<organism evidence="7 8">
    <name type="scientific">Metarhizobium album</name>
    <dbReference type="NCBI Taxonomy" id="2182425"/>
    <lineage>
        <taxon>Bacteria</taxon>
        <taxon>Pseudomonadati</taxon>
        <taxon>Pseudomonadota</taxon>
        <taxon>Alphaproteobacteria</taxon>
        <taxon>Hyphomicrobiales</taxon>
        <taxon>Rhizobiaceae</taxon>
        <taxon>Metarhizobium</taxon>
    </lineage>
</organism>
<dbReference type="Gene3D" id="3.40.190.10">
    <property type="entry name" value="Periplasmic binding protein-like II"/>
    <property type="match status" value="2"/>
</dbReference>
<comment type="caution">
    <text evidence="7">The sequence shown here is derived from an EMBL/GenBank/DDBJ whole genome shotgun (WGS) entry which is preliminary data.</text>
</comment>
<dbReference type="SUPFAM" id="SSF53850">
    <property type="entry name" value="Periplasmic binding protein-like II"/>
    <property type="match status" value="1"/>
</dbReference>
<evidence type="ECO:0000256" key="6">
    <source>
        <dbReference type="SAM" id="SignalP"/>
    </source>
</evidence>
<evidence type="ECO:0000256" key="5">
    <source>
        <dbReference type="PIRNR" id="PIRNR019574"/>
    </source>
</evidence>
<dbReference type="GO" id="GO:0015846">
    <property type="term" value="P:polyamine transport"/>
    <property type="evidence" value="ECO:0007669"/>
    <property type="project" value="InterPro"/>
</dbReference>
<dbReference type="PANTHER" id="PTHR30222:SF12">
    <property type="entry name" value="NORSPERMIDINE SENSOR"/>
    <property type="match status" value="1"/>
</dbReference>
<evidence type="ECO:0000256" key="4">
    <source>
        <dbReference type="ARBA" id="ARBA00022764"/>
    </source>
</evidence>
<evidence type="ECO:0000313" key="7">
    <source>
        <dbReference type="EMBL" id="PWE57888.1"/>
    </source>
</evidence>
<dbReference type="RefSeq" id="WP_109456405.1">
    <property type="nucleotide sequence ID" value="NZ_QFBC01000001.1"/>
</dbReference>
<accession>A0A2U2DX38</accession>
<dbReference type="InterPro" id="IPR001188">
    <property type="entry name" value="Sperm_putr-bd"/>
</dbReference>
<comment type="similarity">
    <text evidence="5">Belongs to the bacterial solute-binding protein PotD/PotF family.</text>
</comment>
<dbReference type="AlphaFoldDB" id="A0A2U2DX38"/>
<dbReference type="PIRSF" id="PIRSF019574">
    <property type="entry name" value="Periplasmic_polyamine_BP"/>
    <property type="match status" value="1"/>
</dbReference>
<sequence length="344" mass="37877">MQRKLGFAALALALLGSTAIAHAEGELNIYNWGNYTSPEMIKKFEDTFKVKVTVTDYDSNDTALAKIRQGGHGFDIVVPSASVMPIWISEGLLLESRPDQMENFKNVDPQWVDVPFDPGRHYSVPWQWGTTGVTVNKSAYAGDINTSAIFLDPPAELVGKVNVVPEMSDVMHMAVTYAGGEPCTGDKAILKKTRDILIAAKPKWASMAYGNVEQYIKNDLMAGVNWNGASFRARLGNKDVAYGYPKEGYPIWMDNASIVKDAKNVDNAKLFLNFIMDPENAGMISTFARYANGIKGSDAFMPADMKGAPEIDIPEELKAAGKFNLACAPEIQEIYTKIWTELQK</sequence>
<dbReference type="PANTHER" id="PTHR30222">
    <property type="entry name" value="SPERMIDINE/PUTRESCINE-BINDING PERIPLASMIC PROTEIN"/>
    <property type="match status" value="1"/>
</dbReference>
<feature type="signal peptide" evidence="6">
    <location>
        <begin position="1"/>
        <end position="23"/>
    </location>
</feature>
<keyword evidence="2 5" id="KW-0813">Transport</keyword>
<dbReference type="GO" id="GO:0042597">
    <property type="term" value="C:periplasmic space"/>
    <property type="evidence" value="ECO:0007669"/>
    <property type="project" value="UniProtKB-SubCell"/>
</dbReference>
<evidence type="ECO:0000256" key="2">
    <source>
        <dbReference type="ARBA" id="ARBA00022448"/>
    </source>
</evidence>
<dbReference type="PRINTS" id="PR00909">
    <property type="entry name" value="SPERMDNBNDNG"/>
</dbReference>
<keyword evidence="3 6" id="KW-0732">Signal</keyword>
<dbReference type="Proteomes" id="UP000245252">
    <property type="component" value="Unassembled WGS sequence"/>
</dbReference>
<dbReference type="EMBL" id="QFBC01000001">
    <property type="protein sequence ID" value="PWE57888.1"/>
    <property type="molecule type" value="Genomic_DNA"/>
</dbReference>
<dbReference type="Pfam" id="PF13416">
    <property type="entry name" value="SBP_bac_8"/>
    <property type="match status" value="1"/>
</dbReference>
<evidence type="ECO:0000256" key="3">
    <source>
        <dbReference type="ARBA" id="ARBA00022729"/>
    </source>
</evidence>
<protein>
    <recommendedName>
        <fullName evidence="5">Putrescine-binding periplasmic protein</fullName>
    </recommendedName>
</protein>
<name>A0A2U2DX38_9HYPH</name>
<gene>
    <name evidence="7" type="ORF">DEM27_01460</name>
</gene>
<keyword evidence="4 5" id="KW-0574">Periplasm</keyword>
<keyword evidence="8" id="KW-1185">Reference proteome</keyword>
<dbReference type="GO" id="GO:0019808">
    <property type="term" value="F:polyamine binding"/>
    <property type="evidence" value="ECO:0007669"/>
    <property type="project" value="InterPro"/>
</dbReference>
<proteinExistence type="inferred from homology"/>